<feature type="signal peptide" evidence="1">
    <location>
        <begin position="1"/>
        <end position="25"/>
    </location>
</feature>
<feature type="chain" id="PRO_5018580121" evidence="1">
    <location>
        <begin position="26"/>
        <end position="181"/>
    </location>
</feature>
<comment type="caution">
    <text evidence="2">The sequence shown here is derived from an EMBL/GenBank/DDBJ whole genome shotgun (WGS) entry which is preliminary data.</text>
</comment>
<dbReference type="EMBL" id="RVHM01000073">
    <property type="protein sequence ID" value="MLV00092.1"/>
    <property type="molecule type" value="Genomic_DNA"/>
</dbReference>
<protein>
    <submittedName>
        <fullName evidence="2">Uncharacterized protein</fullName>
    </submittedName>
</protein>
<sequence length="181" mass="18881">MRMFQKIAMVSTAATCLALCGNAMAAPASPADHSGMKSIAANAEAYPIVTAPAPTWTLTSTNVNPSIVMTYDSNGNPAQNVVDLATFKGALVDPSHRTADICVDMGSSAIFDNTSGTDVTRKASAKVKVGDNEMLLSTGNTINCLSGSDLNNVGSWVIQANTAGLYPGKFQAVLRTTAWYK</sequence>
<evidence type="ECO:0000256" key="1">
    <source>
        <dbReference type="SAM" id="SignalP"/>
    </source>
</evidence>
<gene>
    <name evidence="2" type="ORF">DRU74_25975</name>
</gene>
<keyword evidence="1" id="KW-0732">Signal</keyword>
<reference evidence="2" key="1">
    <citation type="submission" date="2018-07" db="EMBL/GenBank/DDBJ databases">
        <authorList>
            <person name="Ashton P.M."/>
            <person name="Dallman T."/>
            <person name="Nair S."/>
            <person name="De Pinna E."/>
            <person name="Peters T."/>
            <person name="Grant K."/>
        </authorList>
    </citation>
    <scope>NUCLEOTIDE SEQUENCE [LARGE SCALE GENOMIC DNA]</scope>
    <source>
        <strain evidence="2">157339</strain>
    </source>
</reference>
<dbReference type="AlphaFoldDB" id="A0A3R0XRR0"/>
<proteinExistence type="predicted"/>
<accession>A0A3R0XRR0</accession>
<name>A0A3R0XRR0_SALET</name>
<dbReference type="Proteomes" id="UP000885374">
    <property type="component" value="Unassembled WGS sequence"/>
</dbReference>
<evidence type="ECO:0000313" key="2">
    <source>
        <dbReference type="EMBL" id="MLV00092.1"/>
    </source>
</evidence>
<organism evidence="2">
    <name type="scientific">Salmonella enterica I</name>
    <dbReference type="NCBI Taxonomy" id="59201"/>
    <lineage>
        <taxon>Bacteria</taxon>
        <taxon>Pseudomonadati</taxon>
        <taxon>Pseudomonadota</taxon>
        <taxon>Gammaproteobacteria</taxon>
        <taxon>Enterobacterales</taxon>
        <taxon>Enterobacteriaceae</taxon>
        <taxon>Salmonella</taxon>
    </lineage>
</organism>